<dbReference type="InterPro" id="IPR014036">
    <property type="entry name" value="DeoR-like_C"/>
</dbReference>
<reference evidence="6 7" key="1">
    <citation type="submission" date="2018-08" db="EMBL/GenBank/DDBJ databases">
        <title>Meiothermus luteus KCTC 52599 genome sequencing project.</title>
        <authorList>
            <person name="Da Costa M.S."/>
            <person name="Albuquerque L."/>
            <person name="Raposo P."/>
            <person name="Froufe H.J.C."/>
            <person name="Barroso C.S."/>
            <person name="Egas C."/>
        </authorList>
    </citation>
    <scope>NUCLEOTIDE SEQUENCE [LARGE SCALE GENOMIC DNA]</scope>
    <source>
        <strain evidence="6 7">KCTC 52599</strain>
    </source>
</reference>
<dbReference type="Pfam" id="PF00455">
    <property type="entry name" value="DeoRC"/>
    <property type="match status" value="1"/>
</dbReference>
<sequence>MPLPSLRHQNLLHLIRQHGGMSTKELAKRLGVSEATVRRDLATLAGQGLLQREHGGALLPEGEPPYAVKLARHQGVKLAIAQRAMPLVPDGATIVLDSGTTTLALARLLAGKPIRAVVLDIPLAQALAQGETEVLLVGGRARNGFYSLVGPWVEELLERVRADLFFLGADAFDAEGVTNHTFEEAAVKRKAMAVSRKTVLLADGSKWGKRAPAFVTSLSALDRVVTDLKDPALEALVKVEVVSGAV</sequence>
<dbReference type="SMART" id="SM00420">
    <property type="entry name" value="HTH_DEOR"/>
    <property type="match status" value="1"/>
</dbReference>
<dbReference type="InterPro" id="IPR036390">
    <property type="entry name" value="WH_DNA-bd_sf"/>
</dbReference>
<keyword evidence="7" id="KW-1185">Reference proteome</keyword>
<dbReference type="InterPro" id="IPR001034">
    <property type="entry name" value="DeoR_HTH"/>
</dbReference>
<dbReference type="InterPro" id="IPR050313">
    <property type="entry name" value="Carb_Metab_HTH_regulators"/>
</dbReference>
<dbReference type="OrthoDB" id="31600at2"/>
<dbReference type="EMBL" id="QWKZ01000116">
    <property type="protein sequence ID" value="RIH82278.1"/>
    <property type="molecule type" value="Genomic_DNA"/>
</dbReference>
<feature type="domain" description="HTH deoR-type" evidence="5">
    <location>
        <begin position="4"/>
        <end position="59"/>
    </location>
</feature>
<dbReference type="SUPFAM" id="SSF100950">
    <property type="entry name" value="NagB/RpiA/CoA transferase-like"/>
    <property type="match status" value="1"/>
</dbReference>
<gene>
    <name evidence="6" type="primary">glpR</name>
    <name evidence="6" type="ORF">Mlute_02542</name>
</gene>
<dbReference type="Gene3D" id="1.10.10.10">
    <property type="entry name" value="Winged helix-like DNA-binding domain superfamily/Winged helix DNA-binding domain"/>
    <property type="match status" value="1"/>
</dbReference>
<dbReference type="InterPro" id="IPR018356">
    <property type="entry name" value="Tscrpt_reg_HTH_DeoR_CS"/>
</dbReference>
<evidence type="ECO:0000259" key="5">
    <source>
        <dbReference type="PROSITE" id="PS51000"/>
    </source>
</evidence>
<keyword evidence="2" id="KW-0805">Transcription regulation</keyword>
<organism evidence="6 7">
    <name type="scientific">Meiothermus luteus</name>
    <dbReference type="NCBI Taxonomy" id="2026184"/>
    <lineage>
        <taxon>Bacteria</taxon>
        <taxon>Thermotogati</taxon>
        <taxon>Deinococcota</taxon>
        <taxon>Deinococci</taxon>
        <taxon>Thermales</taxon>
        <taxon>Thermaceae</taxon>
        <taxon>Meiothermus</taxon>
    </lineage>
</organism>
<keyword evidence="3" id="KW-0238">DNA-binding</keyword>
<dbReference type="InterPro" id="IPR037171">
    <property type="entry name" value="NagB/RpiA_transferase-like"/>
</dbReference>
<dbReference type="PRINTS" id="PR00037">
    <property type="entry name" value="HTHLACR"/>
</dbReference>
<evidence type="ECO:0000256" key="2">
    <source>
        <dbReference type="ARBA" id="ARBA00023015"/>
    </source>
</evidence>
<evidence type="ECO:0000256" key="4">
    <source>
        <dbReference type="ARBA" id="ARBA00023163"/>
    </source>
</evidence>
<accession>A0A399EEE2</accession>
<protein>
    <submittedName>
        <fullName evidence="6">Glycerol-3-phosphate regulon repressor</fullName>
    </submittedName>
</protein>
<dbReference type="Proteomes" id="UP000265800">
    <property type="component" value="Unassembled WGS sequence"/>
</dbReference>
<proteinExistence type="predicted"/>
<evidence type="ECO:0000256" key="3">
    <source>
        <dbReference type="ARBA" id="ARBA00023125"/>
    </source>
</evidence>
<dbReference type="PROSITE" id="PS00894">
    <property type="entry name" value="HTH_DEOR_1"/>
    <property type="match status" value="1"/>
</dbReference>
<dbReference type="AlphaFoldDB" id="A0A399EEE2"/>
<evidence type="ECO:0000313" key="7">
    <source>
        <dbReference type="Proteomes" id="UP000265800"/>
    </source>
</evidence>
<dbReference type="PANTHER" id="PTHR30363:SF4">
    <property type="entry name" value="GLYCEROL-3-PHOSPHATE REGULON REPRESSOR"/>
    <property type="match status" value="1"/>
</dbReference>
<comment type="caution">
    <text evidence="6">The sequence shown here is derived from an EMBL/GenBank/DDBJ whole genome shotgun (WGS) entry which is preliminary data.</text>
</comment>
<dbReference type="Pfam" id="PF08220">
    <property type="entry name" value="HTH_DeoR"/>
    <property type="match status" value="1"/>
</dbReference>
<dbReference type="Gene3D" id="3.40.50.1360">
    <property type="match status" value="1"/>
</dbReference>
<dbReference type="SMART" id="SM01134">
    <property type="entry name" value="DeoRC"/>
    <property type="match status" value="1"/>
</dbReference>
<dbReference type="GO" id="GO:0003677">
    <property type="term" value="F:DNA binding"/>
    <property type="evidence" value="ECO:0007669"/>
    <property type="project" value="UniProtKB-KW"/>
</dbReference>
<dbReference type="GO" id="GO:0003700">
    <property type="term" value="F:DNA-binding transcription factor activity"/>
    <property type="evidence" value="ECO:0007669"/>
    <property type="project" value="InterPro"/>
</dbReference>
<keyword evidence="4" id="KW-0804">Transcription</keyword>
<dbReference type="PROSITE" id="PS51000">
    <property type="entry name" value="HTH_DEOR_2"/>
    <property type="match status" value="1"/>
</dbReference>
<dbReference type="InterPro" id="IPR036388">
    <property type="entry name" value="WH-like_DNA-bd_sf"/>
</dbReference>
<evidence type="ECO:0000313" key="6">
    <source>
        <dbReference type="EMBL" id="RIH82278.1"/>
    </source>
</evidence>
<name>A0A399EEE2_9DEIN</name>
<evidence type="ECO:0000256" key="1">
    <source>
        <dbReference type="ARBA" id="ARBA00022491"/>
    </source>
</evidence>
<dbReference type="RefSeq" id="WP_119361059.1">
    <property type="nucleotide sequence ID" value="NZ_QWKZ01000116.1"/>
</dbReference>
<dbReference type="SUPFAM" id="SSF46785">
    <property type="entry name" value="Winged helix' DNA-binding domain"/>
    <property type="match status" value="1"/>
</dbReference>
<keyword evidence="1" id="KW-0678">Repressor</keyword>
<dbReference type="PANTHER" id="PTHR30363">
    <property type="entry name" value="HTH-TYPE TRANSCRIPTIONAL REGULATOR SRLR-RELATED"/>
    <property type="match status" value="1"/>
</dbReference>